<keyword evidence="3 4" id="KW-0175">Coiled coil</keyword>
<evidence type="ECO:0000313" key="6">
    <source>
        <dbReference type="Proteomes" id="UP000887540"/>
    </source>
</evidence>
<dbReference type="InterPro" id="IPR027417">
    <property type="entry name" value="P-loop_NTPase"/>
</dbReference>
<dbReference type="InterPro" id="IPR003395">
    <property type="entry name" value="RecF/RecN/SMC_N"/>
</dbReference>
<dbReference type="SUPFAM" id="SSF52540">
    <property type="entry name" value="P-loop containing nucleoside triphosphate hydrolases"/>
    <property type="match status" value="1"/>
</dbReference>
<evidence type="ECO:0000256" key="1">
    <source>
        <dbReference type="ARBA" id="ARBA00010171"/>
    </source>
</evidence>
<dbReference type="Gene3D" id="3.40.50.300">
    <property type="entry name" value="P-loop containing nucleotide triphosphate hydrolases"/>
    <property type="match status" value="2"/>
</dbReference>
<feature type="coiled-coil region" evidence="4">
    <location>
        <begin position="843"/>
        <end position="880"/>
    </location>
</feature>
<reference evidence="7" key="1">
    <citation type="submission" date="2022-11" db="UniProtKB">
        <authorList>
            <consortium name="WormBaseParasite"/>
        </authorList>
    </citation>
    <scope>IDENTIFICATION</scope>
</reference>
<feature type="coiled-coil region" evidence="4">
    <location>
        <begin position="205"/>
        <end position="234"/>
    </location>
</feature>
<protein>
    <recommendedName>
        <fullName evidence="2">Structural maintenance of chromosomes protein 5</fullName>
    </recommendedName>
</protein>
<dbReference type="GO" id="GO:0003697">
    <property type="term" value="F:single-stranded DNA binding"/>
    <property type="evidence" value="ECO:0007669"/>
    <property type="project" value="TreeGrafter"/>
</dbReference>
<feature type="coiled-coil region" evidence="4">
    <location>
        <begin position="737"/>
        <end position="789"/>
    </location>
</feature>
<proteinExistence type="inferred from homology"/>
<feature type="coiled-coil region" evidence="4">
    <location>
        <begin position="289"/>
        <end position="357"/>
    </location>
</feature>
<evidence type="ECO:0000256" key="2">
    <source>
        <dbReference type="ARBA" id="ARBA00018687"/>
    </source>
</evidence>
<keyword evidence="6" id="KW-1185">Reference proteome</keyword>
<dbReference type="PANTHER" id="PTHR45916:SF1">
    <property type="entry name" value="STRUCTURAL MAINTENANCE OF CHROMOSOMES PROTEIN 5"/>
    <property type="match status" value="1"/>
</dbReference>
<dbReference type="Proteomes" id="UP000887540">
    <property type="component" value="Unplaced"/>
</dbReference>
<name>A0A914CYN4_9BILA</name>
<dbReference type="PANTHER" id="PTHR45916">
    <property type="entry name" value="STRUCTURAL MAINTENANCE OF CHROMOSOMES PROTEIN 5"/>
    <property type="match status" value="1"/>
</dbReference>
<dbReference type="AlphaFoldDB" id="A0A914CYN4"/>
<evidence type="ECO:0000256" key="3">
    <source>
        <dbReference type="ARBA" id="ARBA00023054"/>
    </source>
</evidence>
<evidence type="ECO:0000256" key="4">
    <source>
        <dbReference type="SAM" id="Coils"/>
    </source>
</evidence>
<dbReference type="GO" id="GO:0000724">
    <property type="term" value="P:double-strand break repair via homologous recombination"/>
    <property type="evidence" value="ECO:0007669"/>
    <property type="project" value="TreeGrafter"/>
</dbReference>
<evidence type="ECO:0000259" key="5">
    <source>
        <dbReference type="Pfam" id="PF02463"/>
    </source>
</evidence>
<feature type="coiled-coil region" evidence="4">
    <location>
        <begin position="660"/>
        <end position="694"/>
    </location>
</feature>
<feature type="domain" description="RecF/RecN/SMC N-terminal" evidence="5">
    <location>
        <begin position="17"/>
        <end position="1000"/>
    </location>
</feature>
<dbReference type="Pfam" id="PF02463">
    <property type="entry name" value="SMC_N"/>
    <property type="match status" value="1"/>
</dbReference>
<organism evidence="6 7">
    <name type="scientific">Acrobeloides nanus</name>
    <dbReference type="NCBI Taxonomy" id="290746"/>
    <lineage>
        <taxon>Eukaryota</taxon>
        <taxon>Metazoa</taxon>
        <taxon>Ecdysozoa</taxon>
        <taxon>Nematoda</taxon>
        <taxon>Chromadorea</taxon>
        <taxon>Rhabditida</taxon>
        <taxon>Tylenchina</taxon>
        <taxon>Cephalobomorpha</taxon>
        <taxon>Cephaloboidea</taxon>
        <taxon>Cephalobidae</taxon>
        <taxon>Acrobeloides</taxon>
    </lineage>
</organism>
<sequence length="1059" mass="123110">MVILQADGYPEYHEGAIVKIFFKNFLTYDDVICEPGSKLNVIIGPNGTGKSTIICGICLALGGHPKVLGRSDNIGDFIKHGKDSGSVEVYIKDSKLRIGYRRFRIQINHPNKPAYYIDDKKVSSVEVQRYADEYNIQVTNPCTFLAQDKVKSFSEQGPKVLLQNTEKAGPSDLLKKHKELIEFSKSGEKEGKLNQEDQERLNIVLKNLKTKKARAENYAEMEKLKNKVQLYKKKLSIMHYEQALSQSNAKKTEFEEADRQYKESTSQLQPLRDQIDEIKDACTSFERLISETRRRRTDYHNKMEELLNKSDLRQQLEKNSKEYNATKQRHANWDAEYQAYKKELNTFRETYKAMEEEIRATEDPTLQQKKQELLDRDSAIQRERSNLNRTLENYNVQMDDILRKKRAQEGIFVQKLHKLNDQNQHSRIQDAWEYYNANREKFRYEVFVPYLSIYVKNADNLKYLNNLISYRDLSMFIFGCREDEELLLGDGNPYRINSTIVDAELMQNLNNIMPMPENLKRIGFKMMANDLFDAPGPVRSFLLAINNLDKIPIGGAEVDDKAEEISGILGRAYTLFLSERSRIMTSYSKYSDASYVRKSQLRLNGFLIDKHAIPYVDFDSELHQLQAKIDSFPPEFVRLDSQAKSLYEEKQVIGAKLAKQQEKRDNLISLQNRIDSFERKLKNKEQDKPDIEAAKAAFQERQQKCKDEALKNIETLNRYSENLRASIAEGLIAILELDRKRAKISAIEDKLEELKQGTENLEFIRETKKVENERAKQALQNRVDELKRVVGIQTTNLRNLQGEEKTQWKKLNQEFTENQVPTILEKIEDLIGQEEVRLEGSQLEGTQKDVDDYEKLQAEAEKLKSNIEKREKDKVNWEKKMQTKLQEWKEPLERLVGSVSEHYSNFFKQIGCIAYVLLDKPENEFDIENYGIKIMVKFRNNNSVRQLDHQVQSGGERSVSTMLYLMALQEQCPVPFRCVDEINQGMDPTNERRVFDMMVKLLSGEGQLSKTQYFLLTPKLLSGLTFNEKVTVLCVHNGPTMKNAQSWDVDKFLKSKNLL</sequence>
<comment type="similarity">
    <text evidence="1">Belongs to the SMC family. SMC5 subfamily.</text>
</comment>
<evidence type="ECO:0000313" key="7">
    <source>
        <dbReference type="WBParaSite" id="ACRNAN_scaffold1640.g16066.t1"/>
    </source>
</evidence>
<dbReference type="GO" id="GO:0005634">
    <property type="term" value="C:nucleus"/>
    <property type="evidence" value="ECO:0007669"/>
    <property type="project" value="TreeGrafter"/>
</dbReference>
<accession>A0A914CYN4</accession>
<dbReference type="WBParaSite" id="ACRNAN_scaffold1640.g16066.t1">
    <property type="protein sequence ID" value="ACRNAN_scaffold1640.g16066.t1"/>
    <property type="gene ID" value="ACRNAN_scaffold1640.g16066"/>
</dbReference>
<dbReference type="GO" id="GO:0030915">
    <property type="term" value="C:Smc5-Smc6 complex"/>
    <property type="evidence" value="ECO:0007669"/>
    <property type="project" value="TreeGrafter"/>
</dbReference>